<evidence type="ECO:0000313" key="2">
    <source>
        <dbReference type="Proteomes" id="UP000499080"/>
    </source>
</evidence>
<comment type="caution">
    <text evidence="1">The sequence shown here is derived from an EMBL/GenBank/DDBJ whole genome shotgun (WGS) entry which is preliminary data.</text>
</comment>
<dbReference type="EMBL" id="BGPR01015050">
    <property type="protein sequence ID" value="GBN67815.1"/>
    <property type="molecule type" value="Genomic_DNA"/>
</dbReference>
<evidence type="ECO:0000313" key="1">
    <source>
        <dbReference type="EMBL" id="GBN67815.1"/>
    </source>
</evidence>
<sequence>MEKNEICTVGEQILLFSASVKHSNICSILAKERTIILARSEFPIQGVHEISRQFRYALPHFTCQVSQKVVLVAPTLVALKREVIPVRVLNLKNKPKYYGQRRCYCYV</sequence>
<protein>
    <submittedName>
        <fullName evidence="1">Uncharacterized protein</fullName>
    </submittedName>
</protein>
<keyword evidence="2" id="KW-1185">Reference proteome</keyword>
<dbReference type="AlphaFoldDB" id="A0A4Y2QXE1"/>
<dbReference type="Proteomes" id="UP000499080">
    <property type="component" value="Unassembled WGS sequence"/>
</dbReference>
<gene>
    <name evidence="1" type="ORF">AVEN_36459_1</name>
</gene>
<dbReference type="OrthoDB" id="6435686at2759"/>
<organism evidence="1 2">
    <name type="scientific">Araneus ventricosus</name>
    <name type="common">Orbweaver spider</name>
    <name type="synonym">Epeira ventricosa</name>
    <dbReference type="NCBI Taxonomy" id="182803"/>
    <lineage>
        <taxon>Eukaryota</taxon>
        <taxon>Metazoa</taxon>
        <taxon>Ecdysozoa</taxon>
        <taxon>Arthropoda</taxon>
        <taxon>Chelicerata</taxon>
        <taxon>Arachnida</taxon>
        <taxon>Araneae</taxon>
        <taxon>Araneomorphae</taxon>
        <taxon>Entelegynae</taxon>
        <taxon>Araneoidea</taxon>
        <taxon>Araneidae</taxon>
        <taxon>Araneus</taxon>
    </lineage>
</organism>
<proteinExistence type="predicted"/>
<reference evidence="1 2" key="1">
    <citation type="journal article" date="2019" name="Sci. Rep.">
        <title>Orb-weaving spider Araneus ventricosus genome elucidates the spidroin gene catalogue.</title>
        <authorList>
            <person name="Kono N."/>
            <person name="Nakamura H."/>
            <person name="Ohtoshi R."/>
            <person name="Moran D.A.P."/>
            <person name="Shinohara A."/>
            <person name="Yoshida Y."/>
            <person name="Fujiwara M."/>
            <person name="Mori M."/>
            <person name="Tomita M."/>
            <person name="Arakawa K."/>
        </authorList>
    </citation>
    <scope>NUCLEOTIDE SEQUENCE [LARGE SCALE GENOMIC DNA]</scope>
</reference>
<accession>A0A4Y2QXE1</accession>
<name>A0A4Y2QXE1_ARAVE</name>